<dbReference type="EMBL" id="JALKII010000007">
    <property type="protein sequence ID" value="MCK0538268.1"/>
    <property type="molecule type" value="Genomic_DNA"/>
</dbReference>
<feature type="transmembrane region" description="Helical" evidence="5">
    <location>
        <begin position="278"/>
        <end position="297"/>
    </location>
</feature>
<dbReference type="Proteomes" id="UP001165524">
    <property type="component" value="Unassembled WGS sequence"/>
</dbReference>
<comment type="subcellular location">
    <subcellularLocation>
        <location evidence="1">Membrane</location>
        <topology evidence="1">Multi-pass membrane protein</topology>
    </subcellularLocation>
</comment>
<dbReference type="InterPro" id="IPR004837">
    <property type="entry name" value="NaCa_Exmemb"/>
</dbReference>
<evidence type="ECO:0000259" key="6">
    <source>
        <dbReference type="Pfam" id="PF01699"/>
    </source>
</evidence>
<gene>
    <name evidence="7" type="ORF">MU846_11160</name>
</gene>
<dbReference type="Pfam" id="PF01699">
    <property type="entry name" value="Na_Ca_ex"/>
    <property type="match status" value="2"/>
</dbReference>
<dbReference type="RefSeq" id="WP_246952733.1">
    <property type="nucleotide sequence ID" value="NZ_JALKII010000007.1"/>
</dbReference>
<feature type="transmembrane region" description="Helical" evidence="5">
    <location>
        <begin position="369"/>
        <end position="395"/>
    </location>
</feature>
<keyword evidence="4 5" id="KW-0472">Membrane</keyword>
<evidence type="ECO:0000313" key="8">
    <source>
        <dbReference type="Proteomes" id="UP001165524"/>
    </source>
</evidence>
<reference evidence="7" key="1">
    <citation type="submission" date="2022-04" db="EMBL/GenBank/DDBJ databases">
        <title>Alcanivorax sp. CY1518 draft genome sequence.</title>
        <authorList>
            <person name="Zhao G."/>
            <person name="An M."/>
        </authorList>
    </citation>
    <scope>NUCLEOTIDE SEQUENCE</scope>
    <source>
        <strain evidence="7">CY1518</strain>
    </source>
</reference>
<feature type="domain" description="Sodium/calcium exchanger membrane region" evidence="6">
    <location>
        <begin position="288"/>
        <end position="417"/>
    </location>
</feature>
<keyword evidence="2 5" id="KW-0812">Transmembrane</keyword>
<proteinExistence type="predicted"/>
<dbReference type="InterPro" id="IPR052946">
    <property type="entry name" value="Alkaline_pH_Ca-Antiporter"/>
</dbReference>
<name>A0ABT0E8V6_9GAMM</name>
<evidence type="ECO:0000256" key="5">
    <source>
        <dbReference type="SAM" id="Phobius"/>
    </source>
</evidence>
<feature type="transmembrane region" description="Helical" evidence="5">
    <location>
        <begin position="339"/>
        <end position="363"/>
    </location>
</feature>
<evidence type="ECO:0000313" key="7">
    <source>
        <dbReference type="EMBL" id="MCK0538268.1"/>
    </source>
</evidence>
<feature type="transmembrane region" description="Helical" evidence="5">
    <location>
        <begin position="143"/>
        <end position="165"/>
    </location>
</feature>
<feature type="transmembrane region" description="Helical" evidence="5">
    <location>
        <begin position="177"/>
        <end position="194"/>
    </location>
</feature>
<dbReference type="PANTHER" id="PTHR37958">
    <property type="entry name" value="SODIUM-POTASSIUM/PROTON ANTIPORTER CHAA"/>
    <property type="match status" value="1"/>
</dbReference>
<comment type="caution">
    <text evidence="7">The sequence shown here is derived from an EMBL/GenBank/DDBJ whole genome shotgun (WGS) entry which is preliminary data.</text>
</comment>
<evidence type="ECO:0000256" key="1">
    <source>
        <dbReference type="ARBA" id="ARBA00004141"/>
    </source>
</evidence>
<feature type="transmembrane region" description="Helical" evidence="5">
    <location>
        <begin position="402"/>
        <end position="418"/>
    </location>
</feature>
<feature type="transmembrane region" description="Helical" evidence="5">
    <location>
        <begin position="309"/>
        <end position="332"/>
    </location>
</feature>
<feature type="transmembrane region" description="Helical" evidence="5">
    <location>
        <begin position="74"/>
        <end position="96"/>
    </location>
</feature>
<dbReference type="PANTHER" id="PTHR37958:SF1">
    <property type="entry name" value="SODIUM-POTASSIUM_PROTON ANTIPORTER CHAA"/>
    <property type="match status" value="1"/>
</dbReference>
<keyword evidence="3 5" id="KW-1133">Transmembrane helix</keyword>
<feature type="transmembrane region" description="Helical" evidence="5">
    <location>
        <begin position="46"/>
        <end position="68"/>
    </location>
</feature>
<evidence type="ECO:0000256" key="3">
    <source>
        <dbReference type="ARBA" id="ARBA00022989"/>
    </source>
</evidence>
<feature type="transmembrane region" description="Helical" evidence="5">
    <location>
        <begin position="108"/>
        <end position="131"/>
    </location>
</feature>
<feature type="transmembrane region" description="Helical" evidence="5">
    <location>
        <begin position="206"/>
        <end position="227"/>
    </location>
</feature>
<evidence type="ECO:0000256" key="2">
    <source>
        <dbReference type="ARBA" id="ARBA00022692"/>
    </source>
</evidence>
<feature type="domain" description="Sodium/calcium exchanger membrane region" evidence="6">
    <location>
        <begin position="77"/>
        <end position="229"/>
    </location>
</feature>
<sequence length="419" mass="44379">MGRPIGVTRKETTPLTRRLAMSSGNSPAASFPEKTSWRALLSPSTVIRLLISWGVVLLFLLFGPAWLAEPVSSLAAISCFVVLFSTILYAAFGVVHEADCLADALGEPYGTLILTIAIVGIEVILITAVMLGPGESATIARDSIFAVMMIILNLVTGLCLLLGGLRYGEQEYNSQGAAAYLSMIVLLTGTALIIPNTLSTGDGTLLAAQAFGLALITGVLYVAFLMLQMRGYRRFFVQPRQGALTIPLLTAQQAQRAERHDTARPAVNRRATLLRSTILLALILPIVLLAQDMAVLIDLGVNQTGAPVAVGGLIIAIIVFTPESLTAIRAALADQMQRAVNLCLGAFVSTVGLTVPVVLLIGLATQQTVIMGLSLLDTVSLAITLLLSGLTFLGLRTSPVQGMMHLALFAIYTLLLFVP</sequence>
<keyword evidence="8" id="KW-1185">Reference proteome</keyword>
<evidence type="ECO:0000256" key="4">
    <source>
        <dbReference type="ARBA" id="ARBA00023136"/>
    </source>
</evidence>
<protein>
    <recommendedName>
        <fullName evidence="6">Sodium/calcium exchanger membrane region domain-containing protein</fullName>
    </recommendedName>
</protein>
<accession>A0ABT0E8V6</accession>
<organism evidence="7 8">
    <name type="scientific">Alcanivorax quisquiliarum</name>
    <dbReference type="NCBI Taxonomy" id="2933565"/>
    <lineage>
        <taxon>Bacteria</taxon>
        <taxon>Pseudomonadati</taxon>
        <taxon>Pseudomonadota</taxon>
        <taxon>Gammaproteobacteria</taxon>
        <taxon>Oceanospirillales</taxon>
        <taxon>Alcanivoracaceae</taxon>
        <taxon>Alcanivorax</taxon>
    </lineage>
</organism>